<evidence type="ECO:0000313" key="1">
    <source>
        <dbReference type="EMBL" id="XBO41407.1"/>
    </source>
</evidence>
<name>A0AAU7JLZ4_9HYPH</name>
<dbReference type="EMBL" id="CP157484">
    <property type="protein sequence ID" value="XBO41407.1"/>
    <property type="molecule type" value="Genomic_DNA"/>
</dbReference>
<reference evidence="1" key="1">
    <citation type="submission" date="2024-05" db="EMBL/GenBank/DDBJ databases">
        <authorList>
            <person name="Kim S."/>
            <person name="Heo J."/>
            <person name="Choi H."/>
            <person name="Choi Y."/>
            <person name="Kwon S.-W."/>
            <person name="Kim Y."/>
        </authorList>
    </citation>
    <scope>NUCLEOTIDE SEQUENCE</scope>
    <source>
        <strain evidence="1">KACC 23698</strain>
    </source>
</reference>
<dbReference type="AlphaFoldDB" id="A0AAU7JLZ4"/>
<dbReference type="RefSeq" id="WP_406858261.1">
    <property type="nucleotide sequence ID" value="NZ_CP157484.1"/>
</dbReference>
<accession>A0AAU7JLZ4</accession>
<gene>
    <name evidence="1" type="ORF">ABEG18_11820</name>
</gene>
<organism evidence="1">
    <name type="scientific">Alsobacter sp. KACC 23698</name>
    <dbReference type="NCBI Taxonomy" id="3149229"/>
    <lineage>
        <taxon>Bacteria</taxon>
        <taxon>Pseudomonadati</taxon>
        <taxon>Pseudomonadota</taxon>
        <taxon>Alphaproteobacteria</taxon>
        <taxon>Hyphomicrobiales</taxon>
        <taxon>Alsobacteraceae</taxon>
        <taxon>Alsobacter</taxon>
    </lineage>
</organism>
<protein>
    <submittedName>
        <fullName evidence="1">Uncharacterized protein</fullName>
    </submittedName>
</protein>
<proteinExistence type="predicted"/>
<sequence>MRNDTTLAADAVTIMAMMEALRVAFEAASEPAVSRSADDLNDRILREVKQMELPTYSYASQAQGIEEALACIRLALDQARSKAA</sequence>